<reference evidence="14" key="1">
    <citation type="submission" date="2021-03" db="EMBL/GenBank/DDBJ databases">
        <title>Proteiniclasticum marinus sp. nov., isolated from tidal flat sediment.</title>
        <authorList>
            <person name="Namirimu T."/>
            <person name="Yang J.-A."/>
            <person name="Yang S.-H."/>
            <person name="Kim Y.-J."/>
            <person name="Kwon K.K."/>
        </authorList>
    </citation>
    <scope>NUCLEOTIDE SEQUENCE</scope>
    <source>
        <strain evidence="14">SCR006</strain>
    </source>
</reference>
<dbReference type="InterPro" id="IPR004466">
    <property type="entry name" value="RNase_M5"/>
</dbReference>
<evidence type="ECO:0000313" key="15">
    <source>
        <dbReference type="Proteomes" id="UP000664218"/>
    </source>
</evidence>
<dbReference type="GO" id="GO:0046872">
    <property type="term" value="F:metal ion binding"/>
    <property type="evidence" value="ECO:0007669"/>
    <property type="project" value="UniProtKB-KW"/>
</dbReference>
<dbReference type="Proteomes" id="UP000664218">
    <property type="component" value="Unassembled WGS sequence"/>
</dbReference>
<evidence type="ECO:0000256" key="12">
    <source>
        <dbReference type="NCBIfam" id="TIGR00334"/>
    </source>
</evidence>
<dbReference type="Pfam" id="PF13331">
    <property type="entry name" value="DUF4093"/>
    <property type="match status" value="1"/>
</dbReference>
<dbReference type="EC" id="3.1.26.8" evidence="11 12"/>
<dbReference type="GO" id="GO:0019843">
    <property type="term" value="F:rRNA binding"/>
    <property type="evidence" value="ECO:0007669"/>
    <property type="project" value="UniProtKB-KW"/>
</dbReference>
<keyword evidence="5" id="KW-0479">Metal-binding</keyword>
<comment type="catalytic activity">
    <reaction evidence="11">
        <text>Endonucleolytic cleavage of RNA, removing 21 and 42 nucleotides, respectively, from the 5'- and 3'-termini of a 5S-rRNA precursor.</text>
        <dbReference type="EC" id="3.1.26.8"/>
    </reaction>
</comment>
<comment type="subcellular location">
    <subcellularLocation>
        <location evidence="11">Cytoplasm</location>
    </subcellularLocation>
</comment>
<dbReference type="EMBL" id="JAFNJU010000005">
    <property type="protein sequence ID" value="MBO1264980.1"/>
    <property type="molecule type" value="Genomic_DNA"/>
</dbReference>
<evidence type="ECO:0000256" key="7">
    <source>
        <dbReference type="ARBA" id="ARBA00022759"/>
    </source>
</evidence>
<dbReference type="PANTHER" id="PTHR39156">
    <property type="entry name" value="RIBONUCLEASE M5"/>
    <property type="match status" value="1"/>
</dbReference>
<dbReference type="PROSITE" id="PS50880">
    <property type="entry name" value="TOPRIM"/>
    <property type="match status" value="1"/>
</dbReference>
<keyword evidence="4 11" id="KW-0540">Nuclease</keyword>
<dbReference type="HAMAP" id="MF_01469">
    <property type="entry name" value="RNase_M5"/>
    <property type="match status" value="1"/>
</dbReference>
<evidence type="ECO:0000256" key="3">
    <source>
        <dbReference type="ARBA" id="ARBA00022552"/>
    </source>
</evidence>
<evidence type="ECO:0000256" key="6">
    <source>
        <dbReference type="ARBA" id="ARBA00022730"/>
    </source>
</evidence>
<keyword evidence="9" id="KW-0460">Magnesium</keyword>
<accession>A0A939HCC0</accession>
<dbReference type="InterPro" id="IPR006171">
    <property type="entry name" value="TOPRIM_dom"/>
</dbReference>
<dbReference type="GO" id="GO:0043822">
    <property type="term" value="F:ribonuclease M5 activity"/>
    <property type="evidence" value="ECO:0007669"/>
    <property type="project" value="UniProtKB-UniRule"/>
</dbReference>
<keyword evidence="7 11" id="KW-0255">Endonuclease</keyword>
<dbReference type="CDD" id="cd01027">
    <property type="entry name" value="TOPRIM_RNase_M5_like"/>
    <property type="match status" value="1"/>
</dbReference>
<keyword evidence="15" id="KW-1185">Reference proteome</keyword>
<dbReference type="GO" id="GO:0005737">
    <property type="term" value="C:cytoplasm"/>
    <property type="evidence" value="ECO:0007669"/>
    <property type="project" value="UniProtKB-SubCell"/>
</dbReference>
<evidence type="ECO:0000256" key="5">
    <source>
        <dbReference type="ARBA" id="ARBA00022723"/>
    </source>
</evidence>
<keyword evidence="2 11" id="KW-0690">Ribosome biogenesis</keyword>
<keyword evidence="8 11" id="KW-0378">Hydrolase</keyword>
<dbReference type="PANTHER" id="PTHR39156:SF1">
    <property type="entry name" value="RIBONUCLEASE M5"/>
    <property type="match status" value="1"/>
</dbReference>
<keyword evidence="1 11" id="KW-0963">Cytoplasm</keyword>
<sequence length="183" mass="20292">MIKEVIVVEGKDDISAVKKAVDAEVLAVHGYGINEDSMNKIREAAKRTGVIILTDPDHAGERIRRMIAKRVPDAKHAYIMRDEGTKNGNVGVENADAAAIIRALENAKAVVEDKAVLFSTRDMVFFKLSGAKDSKKRRQILGKALGIGYGNTSSFLSRLNAYKVSKEEFEKAIVSNFEEYRYE</sequence>
<evidence type="ECO:0000256" key="11">
    <source>
        <dbReference type="HAMAP-Rule" id="MF_01469"/>
    </source>
</evidence>
<keyword evidence="10 11" id="KW-0694">RNA-binding</keyword>
<comment type="caution">
    <text evidence="14">The sequence shown here is derived from an EMBL/GenBank/DDBJ whole genome shotgun (WGS) entry which is preliminary data.</text>
</comment>
<keyword evidence="6 11" id="KW-0699">rRNA-binding</keyword>
<dbReference type="AlphaFoldDB" id="A0A939HCC0"/>
<evidence type="ECO:0000256" key="2">
    <source>
        <dbReference type="ARBA" id="ARBA00022517"/>
    </source>
</evidence>
<evidence type="ECO:0000256" key="9">
    <source>
        <dbReference type="ARBA" id="ARBA00022842"/>
    </source>
</evidence>
<dbReference type="FunFam" id="3.40.1360.10:FF:000006">
    <property type="entry name" value="Ribonuclease M5"/>
    <property type="match status" value="1"/>
</dbReference>
<comment type="function">
    <text evidence="11">Required for correct processing of both the 5' and 3' ends of 5S rRNA precursor. Cleaves both sides of a double-stranded region yielding mature 5S rRNA in one step.</text>
</comment>
<protein>
    <recommendedName>
        <fullName evidence="11 12">Ribonuclease M5</fullName>
        <ecNumber evidence="11 12">3.1.26.8</ecNumber>
    </recommendedName>
    <alternativeName>
        <fullName evidence="11">RNase M5</fullName>
    </alternativeName>
    <alternativeName>
        <fullName evidence="11">Ribosomal RNA terminal maturase M5</fullName>
    </alternativeName>
</protein>
<evidence type="ECO:0000313" key="14">
    <source>
        <dbReference type="EMBL" id="MBO1264980.1"/>
    </source>
</evidence>
<name>A0A939HCC0_9CLOT</name>
<dbReference type="NCBIfam" id="TIGR00334">
    <property type="entry name" value="5S_RNA_mat_M5"/>
    <property type="match status" value="1"/>
</dbReference>
<gene>
    <name evidence="11 14" type="primary">rnmV</name>
    <name evidence="14" type="ORF">J3A84_08065</name>
</gene>
<proteinExistence type="inferred from homology"/>
<keyword evidence="3 11" id="KW-0698">rRNA processing</keyword>
<dbReference type="InterPro" id="IPR025156">
    <property type="entry name" value="RNase_M5_C"/>
</dbReference>
<dbReference type="InterPro" id="IPR034141">
    <property type="entry name" value="TOPRIM_RNase_M5-like"/>
</dbReference>
<dbReference type="GO" id="GO:0006364">
    <property type="term" value="P:rRNA processing"/>
    <property type="evidence" value="ECO:0007669"/>
    <property type="project" value="UniProtKB-UniRule"/>
</dbReference>
<comment type="similarity">
    <text evidence="11">Belongs to the ribonuclease M5 family.</text>
</comment>
<evidence type="ECO:0000256" key="4">
    <source>
        <dbReference type="ARBA" id="ARBA00022722"/>
    </source>
</evidence>
<feature type="domain" description="Toprim" evidence="13">
    <location>
        <begin position="3"/>
        <end position="86"/>
    </location>
</feature>
<dbReference type="Gene3D" id="3.40.1360.10">
    <property type="match status" value="1"/>
</dbReference>
<dbReference type="SUPFAM" id="SSF110455">
    <property type="entry name" value="Toprim domain"/>
    <property type="match status" value="1"/>
</dbReference>
<dbReference type="SMART" id="SM00493">
    <property type="entry name" value="TOPRIM"/>
    <property type="match status" value="1"/>
</dbReference>
<evidence type="ECO:0000256" key="8">
    <source>
        <dbReference type="ARBA" id="ARBA00022801"/>
    </source>
</evidence>
<dbReference type="Pfam" id="PF01751">
    <property type="entry name" value="Toprim"/>
    <property type="match status" value="1"/>
</dbReference>
<organism evidence="14 15">
    <name type="scientific">Proteiniclasticum aestuarii</name>
    <dbReference type="NCBI Taxonomy" id="2817862"/>
    <lineage>
        <taxon>Bacteria</taxon>
        <taxon>Bacillati</taxon>
        <taxon>Bacillota</taxon>
        <taxon>Clostridia</taxon>
        <taxon>Eubacteriales</taxon>
        <taxon>Clostridiaceae</taxon>
        <taxon>Proteiniclasticum</taxon>
    </lineage>
</organism>
<dbReference type="RefSeq" id="WP_207599499.1">
    <property type="nucleotide sequence ID" value="NZ_JAFNJU010000005.1"/>
</dbReference>
<evidence type="ECO:0000259" key="13">
    <source>
        <dbReference type="PROSITE" id="PS50880"/>
    </source>
</evidence>
<evidence type="ECO:0000256" key="1">
    <source>
        <dbReference type="ARBA" id="ARBA00022490"/>
    </source>
</evidence>
<evidence type="ECO:0000256" key="10">
    <source>
        <dbReference type="ARBA" id="ARBA00022884"/>
    </source>
</evidence>